<evidence type="ECO:0000313" key="11">
    <source>
        <dbReference type="EMBL" id="AUD79306.1"/>
    </source>
</evidence>
<keyword evidence="7 10" id="KW-1133">Transmembrane helix</keyword>
<evidence type="ECO:0000256" key="1">
    <source>
        <dbReference type="ARBA" id="ARBA00004162"/>
    </source>
</evidence>
<evidence type="ECO:0000256" key="7">
    <source>
        <dbReference type="ARBA" id="ARBA00022989"/>
    </source>
</evidence>
<dbReference type="RefSeq" id="WP_106647126.1">
    <property type="nucleotide sequence ID" value="NZ_BMGO01000001.1"/>
</dbReference>
<dbReference type="EMBL" id="CP025120">
    <property type="protein sequence ID" value="AUD79306.1"/>
    <property type="molecule type" value="Genomic_DNA"/>
</dbReference>
<dbReference type="Gene3D" id="3.30.420.270">
    <property type="match status" value="1"/>
</dbReference>
<dbReference type="NCBIfam" id="TIGR02801">
    <property type="entry name" value="tolR"/>
    <property type="match status" value="1"/>
</dbReference>
<keyword evidence="6 10" id="KW-0812">Transmembrane</keyword>
<comment type="subunit">
    <text evidence="10">The Tol-Pal system is composed of five core proteins: the inner membrane proteins TolA, TolQ and TolR, the periplasmic protein TolB and the outer membrane protein Pal. They form a network linking the inner and outer membranes and the peptidoglycan layer.</text>
</comment>
<reference evidence="11 12" key="1">
    <citation type="submission" date="2017-12" db="EMBL/GenBank/DDBJ databases">
        <title>Kangiella profundi FT102 completed genome.</title>
        <authorList>
            <person name="Xu J."/>
            <person name="Wang J."/>
            <person name="Lu Y."/>
        </authorList>
    </citation>
    <scope>NUCLEOTIDE SEQUENCE [LARGE SCALE GENOMIC DNA]</scope>
    <source>
        <strain evidence="11 12">FT102</strain>
    </source>
</reference>
<dbReference type="HAMAP" id="MF_02203">
    <property type="entry name" value="TolR"/>
    <property type="match status" value="1"/>
</dbReference>
<comment type="function">
    <text evidence="10">Part of the Tol-Pal system, which plays a role in outer membrane invagination during cell division and is important for maintaining outer membrane integrity.</text>
</comment>
<dbReference type="InterPro" id="IPR014168">
    <property type="entry name" value="Tol-Pal_TolR"/>
</dbReference>
<dbReference type="Pfam" id="PF02472">
    <property type="entry name" value="ExbD"/>
    <property type="match status" value="1"/>
</dbReference>
<evidence type="ECO:0000256" key="4">
    <source>
        <dbReference type="ARBA" id="ARBA00022519"/>
    </source>
</evidence>
<gene>
    <name evidence="10 11" type="primary">tolR</name>
    <name evidence="11" type="ORF">CW740_08630</name>
</gene>
<evidence type="ECO:0000256" key="6">
    <source>
        <dbReference type="ARBA" id="ARBA00022692"/>
    </source>
</evidence>
<dbReference type="GO" id="GO:0051301">
    <property type="term" value="P:cell division"/>
    <property type="evidence" value="ECO:0007669"/>
    <property type="project" value="UniProtKB-UniRule"/>
</dbReference>
<dbReference type="PANTHER" id="PTHR30558">
    <property type="entry name" value="EXBD MEMBRANE COMPONENT OF PMF-DRIVEN MACROMOLECULE IMPORT SYSTEM"/>
    <property type="match status" value="1"/>
</dbReference>
<sequence length="142" mass="16011">MSQLVRRERRRPNAEINVVPYIDVMLVLLVIFMITAPLITAGIDVELPSAHAEPISPDETTPFVVGVKADESFHMDIGSRQFRDMTLEELMSVIAKEQQNYPNSPIMIKGDRNVPYGTIVELMDQLRQQFGVENVGLMTNPL</sequence>
<dbReference type="AlphaFoldDB" id="A0A2K9AFY4"/>
<keyword evidence="4 10" id="KW-0997">Cell inner membrane</keyword>
<feature type="transmembrane region" description="Helical" evidence="10">
    <location>
        <begin position="21"/>
        <end position="43"/>
    </location>
</feature>
<dbReference type="GO" id="GO:0022857">
    <property type="term" value="F:transmembrane transporter activity"/>
    <property type="evidence" value="ECO:0007669"/>
    <property type="project" value="InterPro"/>
</dbReference>
<proteinExistence type="inferred from homology"/>
<evidence type="ECO:0000256" key="8">
    <source>
        <dbReference type="ARBA" id="ARBA00023136"/>
    </source>
</evidence>
<protein>
    <recommendedName>
        <fullName evidence="10">Tol-Pal system protein TolR</fullName>
    </recommendedName>
</protein>
<evidence type="ECO:0000256" key="3">
    <source>
        <dbReference type="ARBA" id="ARBA00022475"/>
    </source>
</evidence>
<keyword evidence="9 10" id="KW-0131">Cell cycle</keyword>
<name>A0A2K9AFY4_9GAMM</name>
<dbReference type="Proteomes" id="UP000232693">
    <property type="component" value="Chromosome"/>
</dbReference>
<comment type="subcellular location">
    <subcellularLocation>
        <location evidence="10">Cell inner membrane</location>
        <topology evidence="10">Single-pass membrane protein</topology>
    </subcellularLocation>
    <subcellularLocation>
        <location evidence="1">Cell membrane</location>
        <topology evidence="1">Single-pass membrane protein</topology>
    </subcellularLocation>
</comment>
<dbReference type="PANTHER" id="PTHR30558:SF7">
    <property type="entry name" value="TOL-PAL SYSTEM PROTEIN TOLR"/>
    <property type="match status" value="1"/>
</dbReference>
<dbReference type="OrthoDB" id="9798629at2"/>
<accession>A0A2K9AFY4</accession>
<evidence type="ECO:0000256" key="5">
    <source>
        <dbReference type="ARBA" id="ARBA00022618"/>
    </source>
</evidence>
<dbReference type="InterPro" id="IPR003400">
    <property type="entry name" value="ExbD"/>
</dbReference>
<keyword evidence="5 10" id="KW-0132">Cell division</keyword>
<dbReference type="GO" id="GO:0015031">
    <property type="term" value="P:protein transport"/>
    <property type="evidence" value="ECO:0007669"/>
    <property type="project" value="InterPro"/>
</dbReference>
<comment type="similarity">
    <text evidence="2 10">Belongs to the ExbD/TolR family.</text>
</comment>
<keyword evidence="8 10" id="KW-0472">Membrane</keyword>
<evidence type="ECO:0000256" key="9">
    <source>
        <dbReference type="ARBA" id="ARBA00023306"/>
    </source>
</evidence>
<dbReference type="GO" id="GO:0005886">
    <property type="term" value="C:plasma membrane"/>
    <property type="evidence" value="ECO:0007669"/>
    <property type="project" value="UniProtKB-SubCell"/>
</dbReference>
<keyword evidence="3 10" id="KW-1003">Cell membrane</keyword>
<dbReference type="KEGG" id="kpd:CW740_08630"/>
<organism evidence="11 12">
    <name type="scientific">Kangiella profundi</name>
    <dbReference type="NCBI Taxonomy" id="1561924"/>
    <lineage>
        <taxon>Bacteria</taxon>
        <taxon>Pseudomonadati</taxon>
        <taxon>Pseudomonadota</taxon>
        <taxon>Gammaproteobacteria</taxon>
        <taxon>Kangiellales</taxon>
        <taxon>Kangiellaceae</taxon>
        <taxon>Kangiella</taxon>
    </lineage>
</organism>
<evidence type="ECO:0000313" key="12">
    <source>
        <dbReference type="Proteomes" id="UP000232693"/>
    </source>
</evidence>
<evidence type="ECO:0000256" key="10">
    <source>
        <dbReference type="HAMAP-Rule" id="MF_02203"/>
    </source>
</evidence>
<evidence type="ECO:0000256" key="2">
    <source>
        <dbReference type="ARBA" id="ARBA00005811"/>
    </source>
</evidence>
<keyword evidence="12" id="KW-1185">Reference proteome</keyword>